<feature type="coiled-coil region" evidence="1">
    <location>
        <begin position="409"/>
        <end position="467"/>
    </location>
</feature>
<dbReference type="InterPro" id="IPR029602">
    <property type="entry name" value="IFT74"/>
</dbReference>
<keyword evidence="1" id="KW-0175">Coiled coil</keyword>
<dbReference type="GO" id="GO:0030992">
    <property type="term" value="C:intraciliary transport particle B"/>
    <property type="evidence" value="ECO:0007669"/>
    <property type="project" value="InterPro"/>
</dbReference>
<dbReference type="InParanoid" id="A0A1W4XWL8"/>
<evidence type="ECO:0000313" key="3">
    <source>
        <dbReference type="RefSeq" id="XP_018336868.1"/>
    </source>
</evidence>
<feature type="coiled-coil region" evidence="1">
    <location>
        <begin position="62"/>
        <end position="113"/>
    </location>
</feature>
<evidence type="ECO:0000256" key="1">
    <source>
        <dbReference type="SAM" id="Coils"/>
    </source>
</evidence>
<dbReference type="GO" id="GO:0035735">
    <property type="term" value="P:intraciliary transport involved in cilium assembly"/>
    <property type="evidence" value="ECO:0007669"/>
    <property type="project" value="TreeGrafter"/>
</dbReference>
<accession>A0A1W4XWL8</accession>
<dbReference type="KEGG" id="apln:108745230"/>
<gene>
    <name evidence="3" type="primary">LOC108745230</name>
</gene>
<dbReference type="STRING" id="224129.A0A1W4XWL8"/>
<name>A0A1W4XWL8_AGRPL</name>
<dbReference type="GO" id="GO:0005929">
    <property type="term" value="C:cilium"/>
    <property type="evidence" value="ECO:0007669"/>
    <property type="project" value="TreeGrafter"/>
</dbReference>
<reference evidence="3" key="1">
    <citation type="submission" date="2025-08" db="UniProtKB">
        <authorList>
            <consortium name="RefSeq"/>
        </authorList>
    </citation>
    <scope>IDENTIFICATION</scope>
    <source>
        <tissue evidence="3">Entire body</tissue>
    </source>
</reference>
<evidence type="ECO:0000313" key="2">
    <source>
        <dbReference type="Proteomes" id="UP000192223"/>
    </source>
</evidence>
<protein>
    <submittedName>
        <fullName evidence="3">Myosin-15-like</fullName>
    </submittedName>
</protein>
<dbReference type="GO" id="GO:0048487">
    <property type="term" value="F:beta-tubulin binding"/>
    <property type="evidence" value="ECO:0007669"/>
    <property type="project" value="InterPro"/>
</dbReference>
<dbReference type="Proteomes" id="UP000192223">
    <property type="component" value="Unplaced"/>
</dbReference>
<dbReference type="RefSeq" id="XP_018336868.1">
    <property type="nucleotide sequence ID" value="XM_018481366.1"/>
</dbReference>
<dbReference type="PANTHER" id="PTHR31432">
    <property type="entry name" value="INTRAFLAGELLAR TRANSPORT PROTEIN 74 HOMOLOG"/>
    <property type="match status" value="1"/>
</dbReference>
<dbReference type="GeneID" id="108745230"/>
<organism evidence="2 3">
    <name type="scientific">Agrilus planipennis</name>
    <name type="common">Emerald ash borer</name>
    <name type="synonym">Agrilus marcopoli</name>
    <dbReference type="NCBI Taxonomy" id="224129"/>
    <lineage>
        <taxon>Eukaryota</taxon>
        <taxon>Metazoa</taxon>
        <taxon>Ecdysozoa</taxon>
        <taxon>Arthropoda</taxon>
        <taxon>Hexapoda</taxon>
        <taxon>Insecta</taxon>
        <taxon>Pterygota</taxon>
        <taxon>Neoptera</taxon>
        <taxon>Endopterygota</taxon>
        <taxon>Coleoptera</taxon>
        <taxon>Polyphaga</taxon>
        <taxon>Elateriformia</taxon>
        <taxon>Buprestoidea</taxon>
        <taxon>Buprestidae</taxon>
        <taxon>Agrilinae</taxon>
        <taxon>Agrilus</taxon>
    </lineage>
</organism>
<dbReference type="OrthoDB" id="444379at2759"/>
<feature type="coiled-coil region" evidence="1">
    <location>
        <begin position="491"/>
        <end position="518"/>
    </location>
</feature>
<keyword evidence="2" id="KW-1185">Reference proteome</keyword>
<dbReference type="AlphaFoldDB" id="A0A1W4XWL8"/>
<dbReference type="Gene3D" id="1.10.287.1490">
    <property type="match status" value="1"/>
</dbReference>
<sequence>MDPRKYPTQFNKPVRNCFTISHPLRPTSQCGLKDPITPKPTSLLQYSSHGKSRAIKDKRFYISKLQAQMNLIREEMANMQRQISNSAVVSANKNELKKTAKRTARRFAEYQELLSVYNNAIDFHMAQNTPDDIEKGTKKLKEKCKDSQEEIDHLENLIVRRRRILNDFENQLHNLNEEQSKFEENMSEEERQKYTTLLQKNKEYLDKISEEQRLINRECKIISRLSDCLKSNHMKQKKHELLRLYALNVQQKQTLQNELERIPSHEDQRMALLTQLRKSKHDIEQMSKTKQYLDEEIDTKMEEIKSLEEPQTINHKKIEKMKEMKRREEIMLDFLDTSDDKIIELYNKIETTQKKIITILQIIKESTNDLELNNSFESTFSQIHKCTTDELNKHFRYIQEQCEKINSLLEIDRNNVTRLKNEISNLEVQTESFTNVEAKQNSLEEQCKKTKKEHKALQGKLDGLKVDIAAGEKDVAFLDDKLNKNECYSQYLDLEKQIECTESEIILIEEEINEHGQQTILNEKMEEVKSVIAQYNLSLQNHIKNGPYVMKSFN</sequence>
<proteinExistence type="predicted"/>
<feature type="coiled-coil region" evidence="1">
    <location>
        <begin position="137"/>
        <end position="192"/>
    </location>
</feature>
<dbReference type="PANTHER" id="PTHR31432:SF0">
    <property type="entry name" value="INTRAFLAGELLAR TRANSPORT PROTEIN 74 HOMOLOG"/>
    <property type="match status" value="1"/>
</dbReference>